<dbReference type="InterPro" id="IPR000073">
    <property type="entry name" value="AB_hydrolase_1"/>
</dbReference>
<gene>
    <name evidence="2" type="ORF">AMS69_11620</name>
</gene>
<feature type="domain" description="AB hydrolase-1" evidence="1">
    <location>
        <begin position="62"/>
        <end position="300"/>
    </location>
</feature>
<dbReference type="Gene3D" id="3.40.50.1820">
    <property type="entry name" value="alpha/beta hydrolase"/>
    <property type="match status" value="1"/>
</dbReference>
<dbReference type="STRING" id="1705562.AMS69_11620"/>
<comment type="caution">
    <text evidence="2">The sequence shown here is derived from an EMBL/GenBank/DDBJ whole genome shotgun (WGS) entry which is preliminary data.</text>
</comment>
<dbReference type="PANTHER" id="PTHR46438">
    <property type="entry name" value="ALPHA/BETA-HYDROLASES SUPERFAMILY PROTEIN"/>
    <property type="match status" value="1"/>
</dbReference>
<keyword evidence="3" id="KW-1185">Reference proteome</keyword>
<accession>A0A0N0U9D9</accession>
<protein>
    <submittedName>
        <fullName evidence="2">Alpha/beta hydrolase</fullName>
    </submittedName>
</protein>
<sequence length="313" mass="33841">MKLRKALGTVVGAVGATAAANRVLQSRAGAFEPMLDGEQGTYRWRGFNIAYTEAGDPSDPDLVLFHGINAAGSSHEFHTVFDTLAEDYHVIAPDLPGFGHTDRPPLLYSASLYTAFVRDFTADNSTDATVVASSLTGAYAASAAQEVDVKELVLVCPTDSSMGNRTVWLRSLLRAPVIGEAIYNLTVSKPSIRHFHADHGYYDMDNLTEDVVDYEWQSGHQPGARFAPASFVSGFLDPEDDLGETLASLDVPITLVWGEDADITPLSKGRDLAEQADAMLVVFGDSLLLPHVEHPGEFVDVVRDRVTSVTVEN</sequence>
<dbReference type="PANTHER" id="PTHR46438:SF2">
    <property type="entry name" value="ALPHA_BETA-HYDROLASES SUPERFAMILY PROTEIN"/>
    <property type="match status" value="1"/>
</dbReference>
<dbReference type="Proteomes" id="UP000037729">
    <property type="component" value="Unassembled WGS sequence"/>
</dbReference>
<name>A0A0N0U9D9_9EURY</name>
<dbReference type="EMBL" id="LIUF01000003">
    <property type="protein sequence ID" value="KOX93090.1"/>
    <property type="molecule type" value="Genomic_DNA"/>
</dbReference>
<dbReference type="AlphaFoldDB" id="A0A0N0U9D9"/>
<dbReference type="InterPro" id="IPR029058">
    <property type="entry name" value="AB_hydrolase_fold"/>
</dbReference>
<organism evidence="2 3">
    <name type="scientific">Haloarcula rubripromontorii</name>
    <dbReference type="NCBI Taxonomy" id="1705562"/>
    <lineage>
        <taxon>Archaea</taxon>
        <taxon>Methanobacteriati</taxon>
        <taxon>Methanobacteriota</taxon>
        <taxon>Stenosarchaea group</taxon>
        <taxon>Halobacteria</taxon>
        <taxon>Halobacteriales</taxon>
        <taxon>Haloarculaceae</taxon>
        <taxon>Haloarcula</taxon>
    </lineage>
</organism>
<dbReference type="Pfam" id="PF12697">
    <property type="entry name" value="Abhydrolase_6"/>
    <property type="match status" value="1"/>
</dbReference>
<evidence type="ECO:0000313" key="2">
    <source>
        <dbReference type="EMBL" id="KOX93090.1"/>
    </source>
</evidence>
<reference evidence="2 3" key="1">
    <citation type="submission" date="2015-08" db="EMBL/GenBank/DDBJ databases">
        <title>Genomes of Isolates from Cabo Rojo, PR.</title>
        <authorList>
            <person name="Sanchez-Nieves R.L."/>
            <person name="Montalvo-Rodriguez R."/>
        </authorList>
    </citation>
    <scope>NUCLEOTIDE SEQUENCE [LARGE SCALE GENOMIC DNA]</scope>
    <source>
        <strain evidence="2 3">SL3</strain>
    </source>
</reference>
<evidence type="ECO:0000259" key="1">
    <source>
        <dbReference type="Pfam" id="PF12697"/>
    </source>
</evidence>
<proteinExistence type="predicted"/>
<dbReference type="PATRIC" id="fig|1705562.3.peg.509"/>
<dbReference type="RefSeq" id="WP_053968228.1">
    <property type="nucleotide sequence ID" value="NZ_LIUF01000003.1"/>
</dbReference>
<keyword evidence="2" id="KW-0378">Hydrolase</keyword>
<evidence type="ECO:0000313" key="3">
    <source>
        <dbReference type="Proteomes" id="UP000037729"/>
    </source>
</evidence>
<dbReference type="GO" id="GO:0016787">
    <property type="term" value="F:hydrolase activity"/>
    <property type="evidence" value="ECO:0007669"/>
    <property type="project" value="UniProtKB-KW"/>
</dbReference>
<dbReference type="SUPFAM" id="SSF53474">
    <property type="entry name" value="alpha/beta-Hydrolases"/>
    <property type="match status" value="1"/>
</dbReference>
<dbReference type="PRINTS" id="PR00111">
    <property type="entry name" value="ABHYDROLASE"/>
</dbReference>
<dbReference type="OrthoDB" id="194600at2157"/>